<evidence type="ECO:0000313" key="2">
    <source>
        <dbReference type="EMBL" id="TDU25548.1"/>
    </source>
</evidence>
<dbReference type="Gene3D" id="2.50.20.10">
    <property type="entry name" value="Lipoprotein localisation LolA/LolB/LppX"/>
    <property type="match status" value="1"/>
</dbReference>
<dbReference type="Pfam" id="PF07044">
    <property type="entry name" value="DUF1329"/>
    <property type="match status" value="1"/>
</dbReference>
<dbReference type="Proteomes" id="UP000295341">
    <property type="component" value="Unassembled WGS sequence"/>
</dbReference>
<evidence type="ECO:0000313" key="3">
    <source>
        <dbReference type="Proteomes" id="UP000295341"/>
    </source>
</evidence>
<sequence>MRIRKYDFNYSRRSFIEKVATGAGAGVLAPLWSTIANSADDISKSYPDELLSIEMYTKGKIKPGDVITAANVDTVKDLLEPLMFEQVKNHGRRLNIVASNRDVTKMFNATYLKKTLENKGRAKVGDDGNVWTDGDKTKPWIGGLPFPDATDGFQTQANLTLNWGRHDYSQYTAPFYSLSPDGEVGYRHEIVWCELNTTARTDNTVFQGHTDKLRFQSVFFTAPNDTKGSSFLSIWYYDQRKFPDLYGYFPAFKRVRQFPTNQRFEPLVPGVTFFLSDAWAAGDPTLTWGNYKIVKRGPMLGAISGHHNWTGGKHPTWDQATHGGKKGKTFYDTWMELIPEAIVFSAEPSGYPRAPVGKKEVYVDVRNMMFPSQVTYDRRGQIWKQFEAGSGQLKNDKADVLGADGKPDWTWLYCHTHDIQSGRMTRFRQEKSIPSGYKSKYATEGEDVYNKFLTPSAMARLGT</sequence>
<dbReference type="OrthoDB" id="5937151at2"/>
<dbReference type="RefSeq" id="WP_133883159.1">
    <property type="nucleotide sequence ID" value="NZ_MWIN01000008.1"/>
</dbReference>
<dbReference type="NCBIfam" id="TIGR01409">
    <property type="entry name" value="TAT_signal_seq"/>
    <property type="match status" value="1"/>
</dbReference>
<gene>
    <name evidence="2" type="ORF">DFR24_3986</name>
</gene>
<organism evidence="2 3">
    <name type="scientific">Panacagrimonas perspica</name>
    <dbReference type="NCBI Taxonomy" id="381431"/>
    <lineage>
        <taxon>Bacteria</taxon>
        <taxon>Pseudomonadati</taxon>
        <taxon>Pseudomonadota</taxon>
        <taxon>Gammaproteobacteria</taxon>
        <taxon>Nevskiales</taxon>
        <taxon>Nevskiaceae</taxon>
        <taxon>Panacagrimonas</taxon>
    </lineage>
</organism>
<evidence type="ECO:0000256" key="1">
    <source>
        <dbReference type="ARBA" id="ARBA00022729"/>
    </source>
</evidence>
<dbReference type="InterPro" id="IPR019546">
    <property type="entry name" value="TAT_signal_bac_arc"/>
</dbReference>
<dbReference type="PROSITE" id="PS51318">
    <property type="entry name" value="TAT"/>
    <property type="match status" value="1"/>
</dbReference>
<comment type="caution">
    <text evidence="2">The sequence shown here is derived from an EMBL/GenBank/DDBJ whole genome shotgun (WGS) entry which is preliminary data.</text>
</comment>
<dbReference type="InterPro" id="IPR006311">
    <property type="entry name" value="TAT_signal"/>
</dbReference>
<dbReference type="InterPro" id="IPR010752">
    <property type="entry name" value="DUF1329"/>
</dbReference>
<reference evidence="2 3" key="1">
    <citation type="submission" date="2019-03" db="EMBL/GenBank/DDBJ databases">
        <title>Genomic Encyclopedia of Type Strains, Phase IV (KMG-IV): sequencing the most valuable type-strain genomes for metagenomic binning, comparative biology and taxonomic classification.</title>
        <authorList>
            <person name="Goeker M."/>
        </authorList>
    </citation>
    <scope>NUCLEOTIDE SEQUENCE [LARGE SCALE GENOMIC DNA]</scope>
    <source>
        <strain evidence="2 3">DSM 26377</strain>
    </source>
</reference>
<proteinExistence type="predicted"/>
<keyword evidence="3" id="KW-1185">Reference proteome</keyword>
<name>A0A4R7NWT4_9GAMM</name>
<dbReference type="EMBL" id="SOBT01000011">
    <property type="protein sequence ID" value="TDU25548.1"/>
    <property type="molecule type" value="Genomic_DNA"/>
</dbReference>
<accession>A0A4R7NWT4</accession>
<dbReference type="AlphaFoldDB" id="A0A4R7NWT4"/>
<protein>
    <submittedName>
        <fullName evidence="2">Secreted protein</fullName>
    </submittedName>
</protein>
<keyword evidence="1" id="KW-0732">Signal</keyword>